<name>A0A7C3LTR1_9BACT</name>
<reference evidence="3" key="1">
    <citation type="journal article" date="2020" name="mSystems">
        <title>Genome- and Community-Level Interaction Insights into Carbon Utilization and Element Cycling Functions of Hydrothermarchaeota in Hydrothermal Sediment.</title>
        <authorList>
            <person name="Zhou Z."/>
            <person name="Liu Y."/>
            <person name="Xu W."/>
            <person name="Pan J."/>
            <person name="Luo Z.H."/>
            <person name="Li M."/>
        </authorList>
    </citation>
    <scope>NUCLEOTIDE SEQUENCE [LARGE SCALE GENOMIC DNA]</scope>
    <source>
        <strain evidence="3">SpSt-902</strain>
    </source>
</reference>
<proteinExistence type="predicted"/>
<dbReference type="AlphaFoldDB" id="A0A7C3LTR1"/>
<evidence type="ECO:0000256" key="2">
    <source>
        <dbReference type="SAM" id="MobiDB-lite"/>
    </source>
</evidence>
<feature type="region of interest" description="Disordered" evidence="2">
    <location>
        <begin position="239"/>
        <end position="261"/>
    </location>
</feature>
<evidence type="ECO:0000313" key="3">
    <source>
        <dbReference type="EMBL" id="HFT93599.1"/>
    </source>
</evidence>
<feature type="coiled-coil region" evidence="1">
    <location>
        <begin position="34"/>
        <end position="89"/>
    </location>
</feature>
<sequence length="286" mass="32344">MAKRPIEEIYRDNSIPDDKALSALIAEMGEDFTLADLRRAYRGAESKIQNESTARKKYEDENAQLRDLLTQAATQLQQLEEDRARAIASKNESVPMGQPSWDELTGNDLFAPVAKVVKGQFDLSAKEINELKETNKLLGTQLQNMTTLIRDFGQGMLVKENLRDFESIPERDPDITFEEAQKYASENGLWDEAFLKTNPNLRVPSVRKAYERLSEPKRREKMISKIREEVRNEVLKEVRGNSFFPPPPSSSTALGGQGKQAANGIAGMEEAFRELTNDPTMRGFPF</sequence>
<comment type="caution">
    <text evidence="3">The sequence shown here is derived from an EMBL/GenBank/DDBJ whole genome shotgun (WGS) entry which is preliminary data.</text>
</comment>
<keyword evidence="1" id="KW-0175">Coiled coil</keyword>
<organism evidence="3">
    <name type="scientific">Leptospirillum ferriphilum</name>
    <dbReference type="NCBI Taxonomy" id="178606"/>
    <lineage>
        <taxon>Bacteria</taxon>
        <taxon>Pseudomonadati</taxon>
        <taxon>Nitrospirota</taxon>
        <taxon>Nitrospiria</taxon>
        <taxon>Nitrospirales</taxon>
        <taxon>Nitrospiraceae</taxon>
        <taxon>Leptospirillum</taxon>
    </lineage>
</organism>
<gene>
    <name evidence="3" type="ORF">ENX03_06640</name>
</gene>
<protein>
    <submittedName>
        <fullName evidence="3">Uncharacterized protein</fullName>
    </submittedName>
</protein>
<dbReference type="EMBL" id="DTMM01000136">
    <property type="protein sequence ID" value="HFT93599.1"/>
    <property type="molecule type" value="Genomic_DNA"/>
</dbReference>
<evidence type="ECO:0000256" key="1">
    <source>
        <dbReference type="SAM" id="Coils"/>
    </source>
</evidence>
<accession>A0A7C3LTR1</accession>